<dbReference type="Pfam" id="PF01183">
    <property type="entry name" value="Glyco_hydro_25"/>
    <property type="match status" value="1"/>
</dbReference>
<dbReference type="InterPro" id="IPR017853">
    <property type="entry name" value="GH"/>
</dbReference>
<reference evidence="5" key="1">
    <citation type="journal article" date="2019" name="Int. J. Syst. Evol. Microbiol.">
        <title>The Global Catalogue of Microorganisms (GCM) 10K type strain sequencing project: providing services to taxonomists for standard genome sequencing and annotation.</title>
        <authorList>
            <consortium name="The Broad Institute Genomics Platform"/>
            <consortium name="The Broad Institute Genome Sequencing Center for Infectious Disease"/>
            <person name="Wu L."/>
            <person name="Ma J."/>
        </authorList>
    </citation>
    <scope>NUCLEOTIDE SEQUENCE [LARGE SCALE GENOMIC DNA]</scope>
    <source>
        <strain evidence="5">JCM 17939</strain>
    </source>
</reference>
<keyword evidence="2" id="KW-0378">Hydrolase</keyword>
<accession>A0ABP8UST5</accession>
<comment type="caution">
    <text evidence="4">The sequence shown here is derived from an EMBL/GenBank/DDBJ whole genome shotgun (WGS) entry which is preliminary data.</text>
</comment>
<keyword evidence="3" id="KW-0326">Glycosidase</keyword>
<dbReference type="SUPFAM" id="SSF51445">
    <property type="entry name" value="(Trans)glycosidases"/>
    <property type="match status" value="1"/>
</dbReference>
<dbReference type="PROSITE" id="PS51904">
    <property type="entry name" value="GLYCOSYL_HYDROL_F25_2"/>
    <property type="match status" value="1"/>
</dbReference>
<evidence type="ECO:0000256" key="2">
    <source>
        <dbReference type="ARBA" id="ARBA00022801"/>
    </source>
</evidence>
<dbReference type="PANTHER" id="PTHR34135:SF2">
    <property type="entry name" value="LYSOZYME"/>
    <property type="match status" value="1"/>
</dbReference>
<dbReference type="InterPro" id="IPR018077">
    <property type="entry name" value="Glyco_hydro_fam25_subgr"/>
</dbReference>
<comment type="similarity">
    <text evidence="1">Belongs to the glycosyl hydrolase 25 family.</text>
</comment>
<proteinExistence type="inferred from homology"/>
<protein>
    <submittedName>
        <fullName evidence="4">Uncharacterized protein</fullName>
    </submittedName>
</protein>
<keyword evidence="5" id="KW-1185">Reference proteome</keyword>
<evidence type="ECO:0000313" key="4">
    <source>
        <dbReference type="EMBL" id="GAA4637796.1"/>
    </source>
</evidence>
<evidence type="ECO:0000256" key="3">
    <source>
        <dbReference type="ARBA" id="ARBA00023295"/>
    </source>
</evidence>
<evidence type="ECO:0000256" key="1">
    <source>
        <dbReference type="ARBA" id="ARBA00010646"/>
    </source>
</evidence>
<dbReference type="RefSeq" id="WP_345440985.1">
    <property type="nucleotide sequence ID" value="NZ_BAABHK010000020.1"/>
</dbReference>
<dbReference type="InterPro" id="IPR002053">
    <property type="entry name" value="Glyco_hydro_25"/>
</dbReference>
<organism evidence="4 5">
    <name type="scientific">Actinoallomurus vinaceus</name>
    <dbReference type="NCBI Taxonomy" id="1080074"/>
    <lineage>
        <taxon>Bacteria</taxon>
        <taxon>Bacillati</taxon>
        <taxon>Actinomycetota</taxon>
        <taxon>Actinomycetes</taxon>
        <taxon>Streptosporangiales</taxon>
        <taxon>Thermomonosporaceae</taxon>
        <taxon>Actinoallomurus</taxon>
    </lineage>
</organism>
<gene>
    <name evidence="4" type="ORF">GCM10023196_093060</name>
</gene>
<dbReference type="Gene3D" id="3.20.20.80">
    <property type="entry name" value="Glycosidases"/>
    <property type="match status" value="1"/>
</dbReference>
<dbReference type="EMBL" id="BAABHK010000020">
    <property type="protein sequence ID" value="GAA4637796.1"/>
    <property type="molecule type" value="Genomic_DNA"/>
</dbReference>
<dbReference type="SMART" id="SM00641">
    <property type="entry name" value="Glyco_25"/>
    <property type="match status" value="1"/>
</dbReference>
<sequence>MLKGIDVSSYQGTVDWEAWRRKGLAFAVAKATEGRTIRDSTFARNWNELRRVGLVRGAYHFAHPGNDAKAEADFFLSTVRARGLETGDLVVLDLERTDGRSAAYVSSWARTWCSRVAKAVGCDPIVYTFLSFAQAGNCAGLGGHPLWIADPSRTAGEPRVPAPWKHWLLHQYDVEPIDADVANVSTAAGLRAYGIGGRDDTAVVVSLGAGRDQNVAPGATESIEWHTEYTDRHGVHAADDSSVIVDRSYWVVGDALVRVSGLRPDDPVDIMWTRMTRDGTAVKDDAWRVTYRADPTGGLTVSHSGQVGIADDVRFRLRVHNPNPVPITVSGSTTARLTLLAY</sequence>
<evidence type="ECO:0000313" key="5">
    <source>
        <dbReference type="Proteomes" id="UP001501442"/>
    </source>
</evidence>
<dbReference type="PANTHER" id="PTHR34135">
    <property type="entry name" value="LYSOZYME"/>
    <property type="match status" value="1"/>
</dbReference>
<dbReference type="Proteomes" id="UP001501442">
    <property type="component" value="Unassembled WGS sequence"/>
</dbReference>
<name>A0ABP8UST5_9ACTN</name>